<dbReference type="Gene3D" id="1.20.5.1930">
    <property type="match status" value="1"/>
</dbReference>
<feature type="transmembrane region" description="Helical" evidence="6">
    <location>
        <begin position="113"/>
        <end position="133"/>
    </location>
</feature>
<evidence type="ECO:0000256" key="2">
    <source>
        <dbReference type="ARBA" id="ARBA00012438"/>
    </source>
</evidence>
<keyword evidence="6" id="KW-0812">Transmembrane</keyword>
<dbReference type="GO" id="GO:0000155">
    <property type="term" value="F:phosphorelay sensor kinase activity"/>
    <property type="evidence" value="ECO:0007669"/>
    <property type="project" value="InterPro"/>
</dbReference>
<feature type="transmembrane region" description="Helical" evidence="6">
    <location>
        <begin position="177"/>
        <end position="198"/>
    </location>
</feature>
<feature type="domain" description="Histidine kinase" evidence="7">
    <location>
        <begin position="311"/>
        <end position="469"/>
    </location>
</feature>
<comment type="caution">
    <text evidence="8">The sequence shown here is derived from an EMBL/GenBank/DDBJ whole genome shotgun (WGS) entry which is preliminary data.</text>
</comment>
<comment type="catalytic activity">
    <reaction evidence="1">
        <text>ATP + protein L-histidine = ADP + protein N-phospho-L-histidine.</text>
        <dbReference type="EC" id="2.7.13.3"/>
    </reaction>
</comment>
<keyword evidence="9" id="KW-1185">Reference proteome</keyword>
<keyword evidence="6" id="KW-1133">Transmembrane helix</keyword>
<keyword evidence="4 8" id="KW-0418">Kinase</keyword>
<feature type="transmembrane region" description="Helical" evidence="6">
    <location>
        <begin position="83"/>
        <end position="101"/>
    </location>
</feature>
<dbReference type="PANTHER" id="PTHR24421:SF61">
    <property type="entry name" value="OXYGEN SENSOR HISTIDINE KINASE NREB"/>
    <property type="match status" value="1"/>
</dbReference>
<dbReference type="Pfam" id="PF02518">
    <property type="entry name" value="HATPase_c"/>
    <property type="match status" value="1"/>
</dbReference>
<feature type="transmembrane region" description="Helical" evidence="6">
    <location>
        <begin position="43"/>
        <end position="63"/>
    </location>
</feature>
<protein>
    <recommendedName>
        <fullName evidence="2">histidine kinase</fullName>
        <ecNumber evidence="2">2.7.13.3</ecNumber>
    </recommendedName>
</protein>
<keyword evidence="6" id="KW-0472">Membrane</keyword>
<dbReference type="Proteomes" id="UP000006443">
    <property type="component" value="Unassembled WGS sequence"/>
</dbReference>
<organism evidence="8 9">
    <name type="scientific">Dethiobacter alkaliphilus AHT 1</name>
    <dbReference type="NCBI Taxonomy" id="555088"/>
    <lineage>
        <taxon>Bacteria</taxon>
        <taxon>Bacillati</taxon>
        <taxon>Bacillota</taxon>
        <taxon>Dethiobacteria</taxon>
        <taxon>Dethiobacterales</taxon>
        <taxon>Dethiobacteraceae</taxon>
        <taxon>Dethiobacter</taxon>
    </lineage>
</organism>
<feature type="transmembrane region" description="Helical" evidence="6">
    <location>
        <begin position="145"/>
        <end position="165"/>
    </location>
</feature>
<dbReference type="OrthoDB" id="9781904at2"/>
<dbReference type="PANTHER" id="PTHR24421">
    <property type="entry name" value="NITRATE/NITRITE SENSOR PROTEIN NARX-RELATED"/>
    <property type="match status" value="1"/>
</dbReference>
<dbReference type="RefSeq" id="WP_008515579.1">
    <property type="nucleotide sequence ID" value="NZ_ACJM01000004.1"/>
</dbReference>
<dbReference type="InterPro" id="IPR036890">
    <property type="entry name" value="HATPase_C_sf"/>
</dbReference>
<proteinExistence type="predicted"/>
<evidence type="ECO:0000256" key="6">
    <source>
        <dbReference type="SAM" id="Phobius"/>
    </source>
</evidence>
<gene>
    <name evidence="8" type="ORF">DealDRAFT_1089</name>
</gene>
<dbReference type="EC" id="2.7.13.3" evidence="2"/>
<accession>C0GF30</accession>
<dbReference type="InterPro" id="IPR003594">
    <property type="entry name" value="HATPase_dom"/>
</dbReference>
<dbReference type="Pfam" id="PF07730">
    <property type="entry name" value="HisKA_3"/>
    <property type="match status" value="1"/>
</dbReference>
<reference evidence="8 9" key="1">
    <citation type="submission" date="2009-02" db="EMBL/GenBank/DDBJ databases">
        <title>Sequencing of the draft genome and assembly of Dethiobacter alkaliphilus AHT 1.</title>
        <authorList>
            <consortium name="US DOE Joint Genome Institute (JGI-PGF)"/>
            <person name="Lucas S."/>
            <person name="Copeland A."/>
            <person name="Lapidus A."/>
            <person name="Glavina del Rio T."/>
            <person name="Dalin E."/>
            <person name="Tice H."/>
            <person name="Bruce D."/>
            <person name="Goodwin L."/>
            <person name="Pitluck S."/>
            <person name="Larimer F."/>
            <person name="Land M.L."/>
            <person name="Hauser L."/>
            <person name="Muyzer G."/>
        </authorList>
    </citation>
    <scope>NUCLEOTIDE SEQUENCE [LARGE SCALE GENOMIC DNA]</scope>
    <source>
        <strain evidence="8 9">AHT 1</strain>
    </source>
</reference>
<evidence type="ECO:0000256" key="4">
    <source>
        <dbReference type="ARBA" id="ARBA00022777"/>
    </source>
</evidence>
<dbReference type="GO" id="GO:0016020">
    <property type="term" value="C:membrane"/>
    <property type="evidence" value="ECO:0007669"/>
    <property type="project" value="InterPro"/>
</dbReference>
<evidence type="ECO:0000259" key="7">
    <source>
        <dbReference type="PROSITE" id="PS50109"/>
    </source>
</evidence>
<dbReference type="AlphaFoldDB" id="C0GF30"/>
<dbReference type="Gene3D" id="3.30.565.10">
    <property type="entry name" value="Histidine kinase-like ATPase, C-terminal domain"/>
    <property type="match status" value="1"/>
</dbReference>
<name>C0GF30_DETAL</name>
<dbReference type="CDD" id="cd16917">
    <property type="entry name" value="HATPase_UhpB-NarQ-NarX-like"/>
    <property type="match status" value="1"/>
</dbReference>
<keyword evidence="5" id="KW-0902">Two-component regulatory system</keyword>
<dbReference type="GO" id="GO:0046983">
    <property type="term" value="F:protein dimerization activity"/>
    <property type="evidence" value="ECO:0007669"/>
    <property type="project" value="InterPro"/>
</dbReference>
<dbReference type="eggNOG" id="COG4585">
    <property type="taxonomic scope" value="Bacteria"/>
</dbReference>
<dbReference type="SUPFAM" id="SSF55874">
    <property type="entry name" value="ATPase domain of HSP90 chaperone/DNA topoisomerase II/histidine kinase"/>
    <property type="match status" value="1"/>
</dbReference>
<sequence>MLGFYFDNRLFMLVVYAILFFVMGSAIILKTNKKSELRLARSLWLLAGYAIMHGITELIIFVHKISSVEALPVMDVTLQYAELFFKAGSFMFILWLGICLITDYFEKYSVLKIIGVVICSAWVMLAVYMLGIQGGELHWAMINNLSRYMLALPGFLMSGVGLWLQKREVAMFHVTSLVNNLRGMAITFFGAALFIGTIANEPVIWPATVLNREAFMDFFGVSVIFFRSWILIFITYFVIRIVDVFEVEREFRLEEAMRQQVLMEERERIGRELHDGIIQSIYGVGLKMEQSLLLADKRLAEAKRQLRCGRDELDNIIQDIRDYIQELQSPDFSTTSLEEGARQLVEEVKEYSMMQINLTVQGKPAADLNIIQTNNLLQSLKELLTNIAKHSRAERSEVFINFGAENIRIRISDNGVGFDPVELDGPQRGSGRQGLKNVFYRVGMMQGTVVFHAAPGQGTNFEINVPYKKARCGEGVLIKDPSYFKAKSYTGGE</sequence>
<feature type="transmembrane region" description="Helical" evidence="6">
    <location>
        <begin position="218"/>
        <end position="239"/>
    </location>
</feature>
<dbReference type="InterPro" id="IPR005467">
    <property type="entry name" value="His_kinase_dom"/>
</dbReference>
<keyword evidence="3" id="KW-0808">Transferase</keyword>
<dbReference type="STRING" id="555088.DealDRAFT_1089"/>
<dbReference type="InterPro" id="IPR050482">
    <property type="entry name" value="Sensor_HK_TwoCompSys"/>
</dbReference>
<dbReference type="EMBL" id="ACJM01000004">
    <property type="protein sequence ID" value="EEG78212.1"/>
    <property type="molecule type" value="Genomic_DNA"/>
</dbReference>
<evidence type="ECO:0000256" key="5">
    <source>
        <dbReference type="ARBA" id="ARBA00023012"/>
    </source>
</evidence>
<dbReference type="PROSITE" id="PS50109">
    <property type="entry name" value="HIS_KIN"/>
    <property type="match status" value="1"/>
</dbReference>
<evidence type="ECO:0000313" key="8">
    <source>
        <dbReference type="EMBL" id="EEG78212.1"/>
    </source>
</evidence>
<evidence type="ECO:0000256" key="1">
    <source>
        <dbReference type="ARBA" id="ARBA00000085"/>
    </source>
</evidence>
<dbReference type="InterPro" id="IPR011712">
    <property type="entry name" value="Sig_transdc_His_kin_sub3_dim/P"/>
</dbReference>
<feature type="transmembrane region" description="Helical" evidence="6">
    <location>
        <begin position="12"/>
        <end position="31"/>
    </location>
</feature>
<evidence type="ECO:0000313" key="9">
    <source>
        <dbReference type="Proteomes" id="UP000006443"/>
    </source>
</evidence>
<evidence type="ECO:0000256" key="3">
    <source>
        <dbReference type="ARBA" id="ARBA00022679"/>
    </source>
</evidence>